<feature type="transmembrane region" description="Helical" evidence="1">
    <location>
        <begin position="283"/>
        <end position="307"/>
    </location>
</feature>
<protein>
    <recommendedName>
        <fullName evidence="2">VanZ-like domain-containing protein</fullName>
    </recommendedName>
</protein>
<keyword evidence="1" id="KW-0812">Transmembrane</keyword>
<feature type="transmembrane region" description="Helical" evidence="1">
    <location>
        <begin position="351"/>
        <end position="371"/>
    </location>
</feature>
<dbReference type="Proteomes" id="UP000482155">
    <property type="component" value="Unassembled WGS sequence"/>
</dbReference>
<dbReference type="InterPro" id="IPR006976">
    <property type="entry name" value="VanZ-like"/>
</dbReference>
<evidence type="ECO:0000259" key="2">
    <source>
        <dbReference type="Pfam" id="PF04892"/>
    </source>
</evidence>
<dbReference type="RefSeq" id="WP_163962522.1">
    <property type="nucleotide sequence ID" value="NZ_JAAIVB010000035.1"/>
</dbReference>
<comment type="caution">
    <text evidence="3">The sequence shown here is derived from an EMBL/GenBank/DDBJ whole genome shotgun (WGS) entry which is preliminary data.</text>
</comment>
<keyword evidence="4" id="KW-1185">Reference proteome</keyword>
<name>A0A6B3SUS4_9BURK</name>
<feature type="transmembrane region" description="Helical" evidence="1">
    <location>
        <begin position="92"/>
        <end position="112"/>
    </location>
</feature>
<feature type="transmembrane region" description="Helical" evidence="1">
    <location>
        <begin position="61"/>
        <end position="85"/>
    </location>
</feature>
<feature type="transmembrane region" description="Helical" evidence="1">
    <location>
        <begin position="132"/>
        <end position="148"/>
    </location>
</feature>
<keyword evidence="1" id="KW-0472">Membrane</keyword>
<gene>
    <name evidence="3" type="ORF">G3574_09885</name>
</gene>
<evidence type="ECO:0000313" key="4">
    <source>
        <dbReference type="Proteomes" id="UP000482155"/>
    </source>
</evidence>
<feature type="transmembrane region" description="Helical" evidence="1">
    <location>
        <begin position="225"/>
        <end position="248"/>
    </location>
</feature>
<reference evidence="3 4" key="1">
    <citation type="submission" date="2020-02" db="EMBL/GenBank/DDBJ databases">
        <authorList>
            <person name="Kim M.K."/>
        </authorList>
    </citation>
    <scope>NUCLEOTIDE SEQUENCE [LARGE SCALE GENOMIC DNA]</scope>
    <source>
        <strain evidence="3 4">17J57-3</strain>
    </source>
</reference>
<dbReference type="AlphaFoldDB" id="A0A6B3SUS4"/>
<keyword evidence="1" id="KW-1133">Transmembrane helix</keyword>
<accession>A0A6B3SUS4</accession>
<feature type="transmembrane region" description="Helical" evidence="1">
    <location>
        <begin position="169"/>
        <end position="188"/>
    </location>
</feature>
<dbReference type="Pfam" id="PF04892">
    <property type="entry name" value="VanZ"/>
    <property type="match status" value="1"/>
</dbReference>
<sequence>MPAARPNLPIPPIRHDASLFARVGLLMYTVLIVYASLYPLSHWHSMGVPFWSFLFAPLPHYWTAFDVVVNIIGYMPFGALAVFALYPNVRGVAALLIATCGGGLLSLLMESIQTYLPNRVPSNLDFLTNECGALLGSLAAWRSTRFFLEESRLLALRQRWLYRDAGRGLIVVGLWPLAQIFPLAYLFGHGQVLPVVSSWLGALLERPVDLGDLLRRGAELQPQQYWLAETIITASGLTGAVLAASCLLRKQAPRAWLLTALVAGALAVKSLACALIFEPENAFVWLTPGAQGGLLVGTMMLSGLIFAPHTAQRRLAIFSLALSIGAVNYAPPNPYYLATMQTWPHGKFLNFYGAAQFLALCWAFFAIWLLLRPVERLKGK</sequence>
<organism evidence="3 4">
    <name type="scientific">Noviherbaspirillum galbum</name>
    <dbReference type="NCBI Taxonomy" id="2709383"/>
    <lineage>
        <taxon>Bacteria</taxon>
        <taxon>Pseudomonadati</taxon>
        <taxon>Pseudomonadota</taxon>
        <taxon>Betaproteobacteria</taxon>
        <taxon>Burkholderiales</taxon>
        <taxon>Oxalobacteraceae</taxon>
        <taxon>Noviherbaspirillum</taxon>
    </lineage>
</organism>
<evidence type="ECO:0000313" key="3">
    <source>
        <dbReference type="EMBL" id="NEX61389.1"/>
    </source>
</evidence>
<feature type="domain" description="VanZ-like" evidence="2">
    <location>
        <begin position="28"/>
        <end position="141"/>
    </location>
</feature>
<feature type="transmembrane region" description="Helical" evidence="1">
    <location>
        <begin position="255"/>
        <end position="277"/>
    </location>
</feature>
<proteinExistence type="predicted"/>
<feature type="transmembrane region" description="Helical" evidence="1">
    <location>
        <begin position="314"/>
        <end position="331"/>
    </location>
</feature>
<dbReference type="EMBL" id="JAAIVB010000035">
    <property type="protein sequence ID" value="NEX61389.1"/>
    <property type="molecule type" value="Genomic_DNA"/>
</dbReference>
<feature type="transmembrane region" description="Helical" evidence="1">
    <location>
        <begin position="20"/>
        <end position="41"/>
    </location>
</feature>
<evidence type="ECO:0000256" key="1">
    <source>
        <dbReference type="SAM" id="Phobius"/>
    </source>
</evidence>